<organism evidence="7 8">
    <name type="scientific">Jeotgalibacillus marinus</name>
    <dbReference type="NCBI Taxonomy" id="86667"/>
    <lineage>
        <taxon>Bacteria</taxon>
        <taxon>Bacillati</taxon>
        <taxon>Bacillota</taxon>
        <taxon>Bacilli</taxon>
        <taxon>Bacillales</taxon>
        <taxon>Caryophanaceae</taxon>
        <taxon>Jeotgalibacillus</taxon>
    </lineage>
</organism>
<evidence type="ECO:0000313" key="7">
    <source>
        <dbReference type="EMBL" id="MEW9502070.1"/>
    </source>
</evidence>
<comment type="catalytic activity">
    <reaction evidence="4">
        <text>(R)-pantoate + NADP(+) = 2-dehydropantoate + NADPH + H(+)</text>
        <dbReference type="Rhea" id="RHEA:16233"/>
        <dbReference type="ChEBI" id="CHEBI:11561"/>
        <dbReference type="ChEBI" id="CHEBI:15378"/>
        <dbReference type="ChEBI" id="CHEBI:15980"/>
        <dbReference type="ChEBI" id="CHEBI:57783"/>
        <dbReference type="ChEBI" id="CHEBI:58349"/>
        <dbReference type="EC" id="1.1.1.169"/>
    </reaction>
</comment>
<dbReference type="NCBIfam" id="TIGR00745">
    <property type="entry name" value="apbA_panE"/>
    <property type="match status" value="1"/>
</dbReference>
<keyword evidence="4" id="KW-0566">Pantothenate biosynthesis</keyword>
<dbReference type="EC" id="1.1.1.169" evidence="4"/>
<dbReference type="EMBL" id="JBFMIA010000007">
    <property type="protein sequence ID" value="MEW9502070.1"/>
    <property type="molecule type" value="Genomic_DNA"/>
</dbReference>
<dbReference type="RefSeq" id="WP_367779562.1">
    <property type="nucleotide sequence ID" value="NZ_JBFMIA010000007.1"/>
</dbReference>
<evidence type="ECO:0000256" key="2">
    <source>
        <dbReference type="ARBA" id="ARBA00022857"/>
    </source>
</evidence>
<comment type="function">
    <text evidence="4">Catalyzes the NADPH-dependent reduction of ketopantoate into pantoic acid.</text>
</comment>
<protein>
    <recommendedName>
        <fullName evidence="4">2-dehydropantoate 2-reductase</fullName>
        <ecNumber evidence="4">1.1.1.169</ecNumber>
    </recommendedName>
    <alternativeName>
        <fullName evidence="4">Ketopantoate reductase</fullName>
    </alternativeName>
</protein>
<dbReference type="InterPro" id="IPR013328">
    <property type="entry name" value="6PGD_dom2"/>
</dbReference>
<evidence type="ECO:0000256" key="4">
    <source>
        <dbReference type="RuleBase" id="RU362068"/>
    </source>
</evidence>
<dbReference type="Gene3D" id="1.10.1040.10">
    <property type="entry name" value="N-(1-d-carboxylethyl)-l-norvaline Dehydrogenase, domain 2"/>
    <property type="match status" value="1"/>
</dbReference>
<evidence type="ECO:0000259" key="6">
    <source>
        <dbReference type="Pfam" id="PF08546"/>
    </source>
</evidence>
<dbReference type="PANTHER" id="PTHR21708">
    <property type="entry name" value="PROBABLE 2-DEHYDROPANTOATE 2-REDUCTASE"/>
    <property type="match status" value="1"/>
</dbReference>
<keyword evidence="2 4" id="KW-0521">NADP</keyword>
<evidence type="ECO:0000256" key="3">
    <source>
        <dbReference type="ARBA" id="ARBA00023002"/>
    </source>
</evidence>
<accession>A0ABV3Q3Z4</accession>
<feature type="domain" description="Ketopantoate reductase N-terminal" evidence="5">
    <location>
        <begin position="3"/>
        <end position="150"/>
    </location>
</feature>
<evidence type="ECO:0000259" key="5">
    <source>
        <dbReference type="Pfam" id="PF02558"/>
    </source>
</evidence>
<dbReference type="PANTHER" id="PTHR21708:SF26">
    <property type="entry name" value="2-DEHYDROPANTOATE 2-REDUCTASE"/>
    <property type="match status" value="1"/>
</dbReference>
<comment type="pathway">
    <text evidence="4">Cofactor biosynthesis; (R)-pantothenate biosynthesis; (R)-pantoate from 3-methyl-2-oxobutanoate: step 2/2.</text>
</comment>
<evidence type="ECO:0000256" key="1">
    <source>
        <dbReference type="ARBA" id="ARBA00007870"/>
    </source>
</evidence>
<dbReference type="InterPro" id="IPR036291">
    <property type="entry name" value="NAD(P)-bd_dom_sf"/>
</dbReference>
<gene>
    <name evidence="7" type="ORF">AB1471_09695</name>
</gene>
<dbReference type="Proteomes" id="UP001556040">
    <property type="component" value="Unassembled WGS sequence"/>
</dbReference>
<reference evidence="7 8" key="1">
    <citation type="journal article" date="1979" name="Int. J. Syst. Evol. Microbiol.">
        <title>Bacillus globisporus subsp. marinus subsp. nov.</title>
        <authorList>
            <person name="Liu H."/>
        </authorList>
    </citation>
    <scope>NUCLEOTIDE SEQUENCE [LARGE SCALE GENOMIC DNA]</scope>
    <source>
        <strain evidence="7 8">DSM 1297</strain>
    </source>
</reference>
<dbReference type="InterPro" id="IPR008927">
    <property type="entry name" value="6-PGluconate_DH-like_C_sf"/>
</dbReference>
<name>A0ABV3Q3Z4_9BACL</name>
<dbReference type="InterPro" id="IPR003710">
    <property type="entry name" value="ApbA"/>
</dbReference>
<keyword evidence="3 4" id="KW-0560">Oxidoreductase</keyword>
<keyword evidence="8" id="KW-1185">Reference proteome</keyword>
<dbReference type="InterPro" id="IPR013752">
    <property type="entry name" value="KPA_reductase"/>
</dbReference>
<dbReference type="InterPro" id="IPR013332">
    <property type="entry name" value="KPR_N"/>
</dbReference>
<dbReference type="SUPFAM" id="SSF51735">
    <property type="entry name" value="NAD(P)-binding Rossmann-fold domains"/>
    <property type="match status" value="1"/>
</dbReference>
<feature type="domain" description="Ketopantoate reductase C-terminal" evidence="6">
    <location>
        <begin position="177"/>
        <end position="298"/>
    </location>
</feature>
<proteinExistence type="inferred from homology"/>
<dbReference type="Pfam" id="PF08546">
    <property type="entry name" value="ApbA_C"/>
    <property type="match status" value="1"/>
</dbReference>
<comment type="caution">
    <text evidence="7">The sequence shown here is derived from an EMBL/GenBank/DDBJ whole genome shotgun (WGS) entry which is preliminary data.</text>
</comment>
<dbReference type="Gene3D" id="3.40.50.720">
    <property type="entry name" value="NAD(P)-binding Rossmann-like Domain"/>
    <property type="match status" value="1"/>
</dbReference>
<comment type="similarity">
    <text evidence="1 4">Belongs to the ketopantoate reductase family.</text>
</comment>
<dbReference type="Pfam" id="PF02558">
    <property type="entry name" value="ApbA"/>
    <property type="match status" value="1"/>
</dbReference>
<dbReference type="SUPFAM" id="SSF48179">
    <property type="entry name" value="6-phosphogluconate dehydrogenase C-terminal domain-like"/>
    <property type="match status" value="1"/>
</dbReference>
<sequence length="302" mass="33363">MKIGIMGSGAVGSFFGSFLTEAVHDVRYIARGAHLAEMNKNGLSIVRENKKITIYQTFSENVEALADCELILFCVKSGDTKETAEKLKEVIHESAYVMTLQNGVNNEETLVEVFGKDRVLSAAVYVQASVESPGVIKQSGRYRLVIGALSDGGQEAAKKISVLLNEAQIPADCSQQIMLRKWKKYLFSLIFNPLSAATDRTIGQILEDPHLREIAAMIGSETIEIAALSGYPLGEEDIEIAFQNAEFARKHTTSMLQDVRKGKVTEADELIGYLINKASVYKKSLNTVKTVYYLLKSREKNL</sequence>
<evidence type="ECO:0000313" key="8">
    <source>
        <dbReference type="Proteomes" id="UP001556040"/>
    </source>
</evidence>
<dbReference type="InterPro" id="IPR051402">
    <property type="entry name" value="KPR-Related"/>
</dbReference>